<dbReference type="PROSITE" id="PS50222">
    <property type="entry name" value="EF_HAND_2"/>
    <property type="match status" value="1"/>
</dbReference>
<reference evidence="5" key="1">
    <citation type="submission" date="2023-06" db="EMBL/GenBank/DDBJ databases">
        <title>Reference genome for the Northern bat (Eptesicus nilssonii), a most northern bat species.</title>
        <authorList>
            <person name="Laine V.N."/>
            <person name="Pulliainen A.T."/>
            <person name="Lilley T.M."/>
        </authorList>
    </citation>
    <scope>NUCLEOTIDE SEQUENCE</scope>
    <source>
        <strain evidence="5">BLF_Eptnil</strain>
        <tissue evidence="5">Kidney</tissue>
    </source>
</reference>
<name>A0AA40LEG7_CNENI</name>
<comment type="caution">
    <text evidence="5">The sequence shown here is derived from an EMBL/GenBank/DDBJ whole genome shotgun (WGS) entry which is preliminary data.</text>
</comment>
<feature type="domain" description="EF-hand" evidence="4">
    <location>
        <begin position="155"/>
        <end position="190"/>
    </location>
</feature>
<dbReference type="InterPro" id="IPR018247">
    <property type="entry name" value="EF_Hand_1_Ca_BS"/>
</dbReference>
<keyword evidence="2" id="KW-0106">Calcium</keyword>
<dbReference type="AlphaFoldDB" id="A0AA40LEG7"/>
<dbReference type="Gene3D" id="1.10.238.10">
    <property type="entry name" value="EF-hand"/>
    <property type="match status" value="1"/>
</dbReference>
<dbReference type="PROSITE" id="PS00018">
    <property type="entry name" value="EF_HAND_1"/>
    <property type="match status" value="1"/>
</dbReference>
<accession>A0AA40LEG7</accession>
<feature type="region of interest" description="Disordered" evidence="3">
    <location>
        <begin position="197"/>
        <end position="230"/>
    </location>
</feature>
<proteinExistence type="predicted"/>
<dbReference type="InterPro" id="IPR002048">
    <property type="entry name" value="EF_hand_dom"/>
</dbReference>
<evidence type="ECO:0000256" key="3">
    <source>
        <dbReference type="SAM" id="MobiDB-lite"/>
    </source>
</evidence>
<evidence type="ECO:0000313" key="6">
    <source>
        <dbReference type="Proteomes" id="UP001177744"/>
    </source>
</evidence>
<dbReference type="EMBL" id="JAULJE010000022">
    <property type="protein sequence ID" value="KAK1329054.1"/>
    <property type="molecule type" value="Genomic_DNA"/>
</dbReference>
<organism evidence="5 6">
    <name type="scientific">Cnephaeus nilssonii</name>
    <name type="common">Northern bat</name>
    <name type="synonym">Eptesicus nilssonii</name>
    <dbReference type="NCBI Taxonomy" id="3371016"/>
    <lineage>
        <taxon>Eukaryota</taxon>
        <taxon>Metazoa</taxon>
        <taxon>Chordata</taxon>
        <taxon>Craniata</taxon>
        <taxon>Vertebrata</taxon>
        <taxon>Euteleostomi</taxon>
        <taxon>Mammalia</taxon>
        <taxon>Eutheria</taxon>
        <taxon>Laurasiatheria</taxon>
        <taxon>Chiroptera</taxon>
        <taxon>Yangochiroptera</taxon>
        <taxon>Vespertilionidae</taxon>
        <taxon>Cnephaeus</taxon>
    </lineage>
</organism>
<evidence type="ECO:0000256" key="1">
    <source>
        <dbReference type="ARBA" id="ARBA00022723"/>
    </source>
</evidence>
<protein>
    <recommendedName>
        <fullName evidence="4">EF-hand domain-containing protein</fullName>
    </recommendedName>
</protein>
<evidence type="ECO:0000313" key="5">
    <source>
        <dbReference type="EMBL" id="KAK1329054.1"/>
    </source>
</evidence>
<sequence length="230" mass="25681">MHSTLILLLSDTSSAPVIQFLLLHLSLTSLDDQFPPHCSDLGTLTWEKDNNGPLFLSDSFPENQDEQHSSEKSVMDLIDLFHKYTKPDDKIDKQGLLKMLRRISLTSSRPVHPPLSPHQLHLCGPRCFSPSLPPPPPLPPITLLGLNLSFPQDKRGKDFLAHIFEDEDKNKDKKIEFSEFLSVLGVIATDYHDHSHGAPLCSGEDSESQPSLRPPETPRNNKVSLAQITA</sequence>
<evidence type="ECO:0000256" key="2">
    <source>
        <dbReference type="ARBA" id="ARBA00022837"/>
    </source>
</evidence>
<gene>
    <name evidence="5" type="ORF">QTO34_011229</name>
</gene>
<keyword evidence="6" id="KW-1185">Reference proteome</keyword>
<dbReference type="GO" id="GO:0005509">
    <property type="term" value="F:calcium ion binding"/>
    <property type="evidence" value="ECO:0007669"/>
    <property type="project" value="InterPro"/>
</dbReference>
<evidence type="ECO:0000259" key="4">
    <source>
        <dbReference type="PROSITE" id="PS50222"/>
    </source>
</evidence>
<dbReference type="InterPro" id="IPR011992">
    <property type="entry name" value="EF-hand-dom_pair"/>
</dbReference>
<dbReference type="Proteomes" id="UP001177744">
    <property type="component" value="Unassembled WGS sequence"/>
</dbReference>
<keyword evidence="1" id="KW-0479">Metal-binding</keyword>
<dbReference type="SUPFAM" id="SSF47473">
    <property type="entry name" value="EF-hand"/>
    <property type="match status" value="1"/>
</dbReference>
<feature type="compositionally biased region" description="Polar residues" evidence="3">
    <location>
        <begin position="218"/>
        <end position="230"/>
    </location>
</feature>